<keyword evidence="11" id="KW-0131">Cell cycle</keyword>
<dbReference type="CDD" id="cd21223">
    <property type="entry name" value="CH_ASPM_rpt1"/>
    <property type="match status" value="1"/>
</dbReference>
<evidence type="ECO:0000256" key="1">
    <source>
        <dbReference type="ARBA" id="ARBA00004123"/>
    </source>
</evidence>
<dbReference type="SUPFAM" id="SSF48371">
    <property type="entry name" value="ARM repeat"/>
    <property type="match status" value="1"/>
</dbReference>
<reference evidence="15" key="3">
    <citation type="submission" date="2025-08" db="UniProtKB">
        <authorList>
            <consortium name="RefSeq"/>
        </authorList>
    </citation>
    <scope>IDENTIFICATION</scope>
    <source>
        <strain evidence="15">17A/GY</strain>
        <tissue evidence="15">Liver</tissue>
    </source>
</reference>
<comment type="subcellular location">
    <subcellularLocation>
        <location evidence="2">Cytoplasm</location>
    </subcellularLocation>
    <subcellularLocation>
        <location evidence="1">Nucleus</location>
    </subcellularLocation>
</comment>
<evidence type="ECO:0000256" key="4">
    <source>
        <dbReference type="ARBA" id="ARBA00022553"/>
    </source>
</evidence>
<evidence type="ECO:0000256" key="3">
    <source>
        <dbReference type="ARBA" id="ARBA00022490"/>
    </source>
</evidence>
<feature type="region of interest" description="Disordered" evidence="12">
    <location>
        <begin position="141"/>
        <end position="167"/>
    </location>
</feature>
<dbReference type="GO" id="GO:0007051">
    <property type="term" value="P:spindle organization"/>
    <property type="evidence" value="ECO:0007669"/>
    <property type="project" value="TreeGrafter"/>
</dbReference>
<evidence type="ECO:0000256" key="2">
    <source>
        <dbReference type="ARBA" id="ARBA00004496"/>
    </source>
</evidence>
<evidence type="ECO:0000256" key="8">
    <source>
        <dbReference type="ARBA" id="ARBA00022860"/>
    </source>
</evidence>
<dbReference type="CTD" id="259266"/>
<keyword evidence="4" id="KW-0597">Phosphoprotein</keyword>
<dbReference type="SUPFAM" id="SSF52540">
    <property type="entry name" value="P-loop containing nucleoside triphosphate hydrolases"/>
    <property type="match status" value="1"/>
</dbReference>
<evidence type="ECO:0000256" key="12">
    <source>
        <dbReference type="SAM" id="MobiDB-lite"/>
    </source>
</evidence>
<evidence type="ECO:0000256" key="6">
    <source>
        <dbReference type="ARBA" id="ARBA00022737"/>
    </source>
</evidence>
<feature type="domain" description="Calponin-homology (CH)" evidence="13">
    <location>
        <begin position="1088"/>
        <end position="1239"/>
    </location>
</feature>
<dbReference type="FunFam" id="2.60.40.10:FF:001429">
    <property type="entry name" value="Abnormal spindle-like microcephaly-associated protein homolog"/>
    <property type="match status" value="1"/>
</dbReference>
<dbReference type="GO" id="GO:0051301">
    <property type="term" value="P:cell division"/>
    <property type="evidence" value="ECO:0007669"/>
    <property type="project" value="UniProtKB-KW"/>
</dbReference>
<feature type="compositionally biased region" description="Basic and acidic residues" evidence="12">
    <location>
        <begin position="9"/>
        <end position="21"/>
    </location>
</feature>
<dbReference type="CDD" id="cd23767">
    <property type="entry name" value="IQCD"/>
    <property type="match status" value="2"/>
</dbReference>
<dbReference type="Pfam" id="PF00612">
    <property type="entry name" value="IQ"/>
    <property type="match status" value="5"/>
</dbReference>
<evidence type="ECO:0000259" key="13">
    <source>
        <dbReference type="PROSITE" id="PS50021"/>
    </source>
</evidence>
<dbReference type="SMART" id="SM00033">
    <property type="entry name" value="CH"/>
    <property type="match status" value="2"/>
</dbReference>
<dbReference type="FunFam" id="1.10.418.10:FF:000051">
    <property type="entry name" value="Abnormal spindle-like microcephaly-associated protein homolog"/>
    <property type="match status" value="1"/>
</dbReference>
<keyword evidence="3" id="KW-0963">Cytoplasm</keyword>
<keyword evidence="10" id="KW-0539">Nucleus</keyword>
<dbReference type="InterPro" id="IPR016024">
    <property type="entry name" value="ARM-type_fold"/>
</dbReference>
<dbReference type="RefSeq" id="XP_035313152.1">
    <property type="nucleotide sequence ID" value="XM_035457261.1"/>
</dbReference>
<dbReference type="PROSITE" id="PS50021">
    <property type="entry name" value="CH"/>
    <property type="match status" value="2"/>
</dbReference>
<dbReference type="GO" id="GO:0051295">
    <property type="term" value="P:establishment of meiotic spindle localization"/>
    <property type="evidence" value="ECO:0007669"/>
    <property type="project" value="TreeGrafter"/>
</dbReference>
<reference evidence="14" key="2">
    <citation type="journal article" date="2020" name="Biotechnol. Bioeng.">
        <title>Chromosome-scale scaffolds for the Chinese hamster reference genome assembly to facilitate the study of the CHO epigenome.</title>
        <authorList>
            <person name="Hilliard W."/>
            <person name="MacDonald M."/>
            <person name="Lee K.H."/>
        </authorList>
    </citation>
    <scope>NUCLEOTIDE SEQUENCE [LARGE SCALE GENOMIC DNA]</scope>
    <source>
        <strain evidence="14">17A/GY</strain>
    </source>
</reference>
<dbReference type="GO" id="GO:0005737">
    <property type="term" value="C:cytoplasm"/>
    <property type="evidence" value="ECO:0007669"/>
    <property type="project" value="UniProtKB-SubCell"/>
</dbReference>
<dbReference type="GO" id="GO:0000922">
    <property type="term" value="C:spindle pole"/>
    <property type="evidence" value="ECO:0007669"/>
    <property type="project" value="TreeGrafter"/>
</dbReference>
<dbReference type="FunFam" id="1.20.5.190:FF:000016">
    <property type="entry name" value="Abnormal spindle-like microcephaly-associated protein homolog"/>
    <property type="match status" value="1"/>
</dbReference>
<dbReference type="Pfam" id="PF15780">
    <property type="entry name" value="ASH"/>
    <property type="match status" value="1"/>
</dbReference>
<evidence type="ECO:0000256" key="11">
    <source>
        <dbReference type="ARBA" id="ARBA00023306"/>
    </source>
</evidence>
<organism evidence="14 15">
    <name type="scientific">Cricetulus griseus</name>
    <name type="common">Chinese hamster</name>
    <name type="synonym">Cricetulus barabensis griseus</name>
    <dbReference type="NCBI Taxonomy" id="10029"/>
    <lineage>
        <taxon>Eukaryota</taxon>
        <taxon>Metazoa</taxon>
        <taxon>Chordata</taxon>
        <taxon>Craniata</taxon>
        <taxon>Vertebrata</taxon>
        <taxon>Euteleostomi</taxon>
        <taxon>Mammalia</taxon>
        <taxon>Eutheria</taxon>
        <taxon>Euarchontoglires</taxon>
        <taxon>Glires</taxon>
        <taxon>Rodentia</taxon>
        <taxon>Myomorpha</taxon>
        <taxon>Muroidea</taxon>
        <taxon>Cricetidae</taxon>
        <taxon>Cricetinae</taxon>
        <taxon>Cricetulus</taxon>
    </lineage>
</organism>
<evidence type="ECO:0000313" key="15">
    <source>
        <dbReference type="RefSeq" id="XP_027273245.1"/>
    </source>
</evidence>
<dbReference type="Gene3D" id="1.20.5.190">
    <property type="match status" value="4"/>
</dbReference>
<dbReference type="PANTHER" id="PTHR22706">
    <property type="entry name" value="ASSEMBLY FACTOR FOR SPINDLE MICROTUBULES"/>
    <property type="match status" value="1"/>
</dbReference>
<reference evidence="14" key="1">
    <citation type="journal article" date="2018" name="Biotechnol. Bioeng.">
        <title>A reference genome of the Chinese hamster based on a hybrid assembly strategy.</title>
        <authorList>
            <person name="Rupp O."/>
            <person name="MacDonald M.L."/>
            <person name="Li S."/>
            <person name="Dhiman H."/>
            <person name="Polson S."/>
            <person name="Griep S."/>
            <person name="Heffner K."/>
            <person name="Hernandez I."/>
            <person name="Brinkrolf K."/>
            <person name="Jadhav V."/>
            <person name="Samoudi M."/>
            <person name="Hao H."/>
            <person name="Kingham B."/>
            <person name="Goesmann A."/>
            <person name="Betenbaugh M.J."/>
            <person name="Lewis N.E."/>
            <person name="Borth N."/>
            <person name="Lee K.H."/>
        </authorList>
    </citation>
    <scope>NUCLEOTIDE SEQUENCE [LARGE SCALE GENOMIC DNA]</scope>
    <source>
        <strain evidence="14">17A/GY</strain>
    </source>
</reference>
<dbReference type="InterPro" id="IPR031549">
    <property type="entry name" value="ASH"/>
</dbReference>
<sequence length="1800" mass="205286">MATRQAAYNREESGRRVHRDPAPAAAESPPPVLPLSHFCAAPFLCFGDVRVGASRTRSLVLQNPHEEPLLVELSLLRAASQGFSVVPSRCELKPKEKVTVSVTWAPLKEGRVREIVTFLVNDFLKHQAILLGNAEEHRKKKRSRWNTIKKIPNSSKHNKGTSKSQNCNEAFTISQNVGRIRSPLQACENLAMSECCSPTENSSLSLEENKIPTSSVTPVKESQNETCLATPFLSSTAYSSLPGSKDAHVKVQDASISDDCNFNEELTNQTFLNPLSISDQIEGKGQHPLAPNYSSPLNIMQSQIHFLSPDSFVNNSYASDNGLGLVRNVLSETFRKDNSEPLCSESQKVGEVCQTIISPESFLNDNYGLKKTLKSDSVNPILAPQFSKDNMVHIGQQTCKLSTLSNKTSQDWRISEGLAYNLECLHSETPKVRFEKQNLEEIMSPNPGFTKHPSISNASLYNQSKQPKRRPILSATVTKKKPTNGREKLPEIDKPNAKRCLKGLVGQCGEEMTNLKEKSCHSHLPVVEPVISKPQGYKSESTPLTTISISRKRKSSGNMADANGKLAVTEHVDVCEIKRVHFSPLESTSSTTSRTKKKETFTSEHTGNWEKASLMKKTDSLVLKTPLSKTKKRTRPIVAVAQSHLTFIKPLKAAIPRHPMPFAAKNMFYDERWKEKQEQGFTWWLNYILTPDDFTVKTNVSEVNAATLVLGVENQHKVSVPKAPTKDEVSLRAYTASCRINRLRRTACSLFTSDKMVKAIKKLEIEIEVGRLIVRKDRHLWKDIGQRQKVLNWLLSYNPLWLRIGLETVYGELIPLADNSDVTGLAMFILNRLLWNPDIAAEYRHPTVPLLFRDGHEAALSKFTLKKLLLLICFLDYAKISRLIDHDPCLFCKDAEFKASKELLLAFSRDFLRGEGDLSRHLSLLGLPVSHIQTPLDEFDFAVTNIAVDLQCGVRLVRTMELLTQNWNLSKKLRIPAISRVQKMHNVDIVLQVLKSRGVQLTDEHGNTILSKDIVDRHREKTLGLLWKIAFAFQVNISLNLDQLKEEIDFLKCTHKIKRAMSDISCHSRAGADKQKDKRNSGPFEHYGDSVKLLMDWVNAVCAFYDKQVENFTVSFSDGRVLCYLIHHYHPCHVPFDAICQRTTQSVACAQTGSVVLNSSSESDGSCLDLSLEALTHENTPDLYRELLENEKSNFHLVRSAARDLGGIPAMIHHSDMSNTIPDEKVVITYLSFLCARLLDLRKEIRAARLIQTTWRKYKLKRDLKHHQERDKAARIIQSVVLSFLTRRRLQKWTSAALVIQKCWRRVLAQRQLQMLKNEKLAKLQSKSASVIQAGWRNYKAKKYLSKVEAACRIQAWYRCWRARKRYLALVKAAKIIQGYFCAKMERMRFLKMRSSAIIIQRKWRSKLSARLAHEKLILKVSELKAKIQLLHFTAAAYYHLCALRIQRAYRRHVAARKAQEHIDAVISVQRWFRRRLQQKRCIEQYRKIIKTEHEVQECRQQQSRAASVIQKAVRHFLLRRRQEKLNSSATKIQAWWRGYSWRKKNDGTKIKAIRLSLRAVNRNVDEENKLYRRTERALHHLLTYKHLSAILDALKHLEVVTRLSPLCCENMAESGAISTIFVVIRSCNRSVPCMEVVGYAVQVLLNVAKYEKTTSAVYDAENCVDTLLELLQVYREKPGDRLSEKSASIFTRTCCLLAVLLKTEHCASDVQSRSKVIDRIYRLYKLKVPKHKVHMERLFDKQKQNPCIGFPFTPASSVKTRIVSRFQPQWVLRRDNMEEITNSLQAIQLVMDTLGIPYQ</sequence>
<accession>A0A9J7G0U9</accession>
<dbReference type="InterPro" id="IPR027417">
    <property type="entry name" value="P-loop_NTPase"/>
</dbReference>
<dbReference type="InterPro" id="IPR051185">
    <property type="entry name" value="ASPM"/>
</dbReference>
<keyword evidence="8" id="KW-0112">Calmodulin-binding</keyword>
<dbReference type="PROSITE" id="PS50096">
    <property type="entry name" value="IQ"/>
    <property type="match status" value="5"/>
</dbReference>
<evidence type="ECO:0000256" key="10">
    <source>
        <dbReference type="ARBA" id="ARBA00023242"/>
    </source>
</evidence>
<keyword evidence="6" id="KW-0677">Repeat</keyword>
<keyword evidence="14" id="KW-1185">Reference proteome</keyword>
<evidence type="ECO:0000256" key="9">
    <source>
        <dbReference type="ARBA" id="ARBA00023054"/>
    </source>
</evidence>
<proteinExistence type="predicted"/>
<evidence type="ECO:0000256" key="5">
    <source>
        <dbReference type="ARBA" id="ARBA00022618"/>
    </source>
</evidence>
<dbReference type="Gene3D" id="2.60.40.10">
    <property type="entry name" value="Immunoglobulins"/>
    <property type="match status" value="1"/>
</dbReference>
<keyword evidence="9" id="KW-0175">Coiled coil</keyword>
<dbReference type="GeneID" id="100764564"/>
<dbReference type="InterPro" id="IPR000048">
    <property type="entry name" value="IQ_motif_EF-hand-BS"/>
</dbReference>
<evidence type="ECO:0000313" key="14">
    <source>
        <dbReference type="Proteomes" id="UP001108280"/>
    </source>
</evidence>
<dbReference type="GO" id="GO:0005516">
    <property type="term" value="F:calmodulin binding"/>
    <property type="evidence" value="ECO:0007669"/>
    <property type="project" value="UniProtKB-KW"/>
</dbReference>
<feature type="domain" description="Calponin-homology (CH)" evidence="13">
    <location>
        <begin position="898"/>
        <end position="1034"/>
    </location>
</feature>
<dbReference type="SMART" id="SM00015">
    <property type="entry name" value="IQ"/>
    <property type="match status" value="11"/>
</dbReference>
<dbReference type="GO" id="GO:0005634">
    <property type="term" value="C:nucleus"/>
    <property type="evidence" value="ECO:0007669"/>
    <property type="project" value="UniProtKB-SubCell"/>
</dbReference>
<dbReference type="CDD" id="cd21224">
    <property type="entry name" value="CH_ASPM_rpt2"/>
    <property type="match status" value="1"/>
</dbReference>
<keyword evidence="7" id="KW-0498">Mitosis</keyword>
<dbReference type="Pfam" id="PF00307">
    <property type="entry name" value="CH"/>
    <property type="match status" value="1"/>
</dbReference>
<feature type="region of interest" description="Disordered" evidence="12">
    <location>
        <begin position="1"/>
        <end position="28"/>
    </location>
</feature>
<dbReference type="PANTHER" id="PTHR22706:SF1">
    <property type="entry name" value="ASSEMBLY FACTOR FOR SPINDLE MICROTUBULES"/>
    <property type="match status" value="1"/>
</dbReference>
<name>A0A9J7G0U9_CRIGR</name>
<protein>
    <submittedName>
        <fullName evidence="15">Abnormal spindle-like microcephaly-associated protein isoform X4</fullName>
    </submittedName>
</protein>
<keyword evidence="5" id="KW-0132">Cell division</keyword>
<dbReference type="RefSeq" id="XP_027273245.1">
    <property type="nucleotide sequence ID" value="XM_027417444.2"/>
</dbReference>
<gene>
    <name evidence="15" type="primary">Aspm</name>
</gene>
<dbReference type="Gene3D" id="1.10.418.10">
    <property type="entry name" value="Calponin-like domain"/>
    <property type="match status" value="2"/>
</dbReference>
<dbReference type="InterPro" id="IPR013783">
    <property type="entry name" value="Ig-like_fold"/>
</dbReference>
<dbReference type="SUPFAM" id="SSF47576">
    <property type="entry name" value="Calponin-homology domain, CH-domain"/>
    <property type="match status" value="1"/>
</dbReference>
<dbReference type="GO" id="GO:0000278">
    <property type="term" value="P:mitotic cell cycle"/>
    <property type="evidence" value="ECO:0007669"/>
    <property type="project" value="TreeGrafter"/>
</dbReference>
<dbReference type="Proteomes" id="UP001108280">
    <property type="component" value="Chromosome 5"/>
</dbReference>
<evidence type="ECO:0000256" key="7">
    <source>
        <dbReference type="ARBA" id="ARBA00022776"/>
    </source>
</evidence>
<dbReference type="InterPro" id="IPR036872">
    <property type="entry name" value="CH_dom_sf"/>
</dbReference>
<dbReference type="InterPro" id="IPR001715">
    <property type="entry name" value="CH_dom"/>
</dbReference>